<sequence length="595" mass="63462">MRILGYFLLSVFALMGFLFCLLLGLGGYALSQFQEDPLPETMVLSLEIGDSLPEDPASGFLDQMSDLLAGEEPRARLVDVVAAIDRAAEDPAVRGLFLHVRSGTLGMAQAQELRAAVLRFRQKSDKETVAFAESFGEGADGTIPYYVATAAKDIWLQPSGLVGTTGFAVRQPYLRGLLDEWGVEPEFQARKQYKTAMAFLSDYQQSPAEREALQGLVDGWLSQVVAGIVSARGLPEQEVRTLIDASPLLAPVANEGKLIDYIGYRDQIVSAMGLSFRAGDNLSSRMIPLARYVRAHAATPADARARKIAYICATGTIVVGDGRGVSGSRMVDARALASTIERAAADSEVVAIVLRIDSPGGSYVGSDVVWRAIEKVREAGMPVIASLGDVAASGGYFMAMGTSHIVAQPGTLTGSIGVVSGKVNIQALSTRNRVAWDGVQAGRNAAMYALSQPFDEAARAHLSATLDAIYADFTGKVARGRSLSLERVEEAAQGRVWLGEQALKLGLVDELGGLPEAIRAARREAGLDESTPYTLVPFGSSPSPFGLFAKNLDRVETILNLGVTLSPGLRAAEPWLRTLDGEGAVLMLEPLSVNR</sequence>
<evidence type="ECO:0000313" key="9">
    <source>
        <dbReference type="EMBL" id="MBE1237756.1"/>
    </source>
</evidence>
<dbReference type="InterPro" id="IPR004634">
    <property type="entry name" value="Pept_S49_pIV"/>
</dbReference>
<feature type="domain" description="Peptidase S49" evidence="8">
    <location>
        <begin position="141"/>
        <end position="272"/>
    </location>
</feature>
<dbReference type="CDD" id="cd07018">
    <property type="entry name" value="S49_SppA_67K_type"/>
    <property type="match status" value="1"/>
</dbReference>
<dbReference type="EMBL" id="JACZHT010000007">
    <property type="protein sequence ID" value="MBE1237756.1"/>
    <property type="molecule type" value="Genomic_DNA"/>
</dbReference>
<dbReference type="GO" id="GO:0008236">
    <property type="term" value="F:serine-type peptidase activity"/>
    <property type="evidence" value="ECO:0007669"/>
    <property type="project" value="UniProtKB-KW"/>
</dbReference>
<dbReference type="GO" id="GO:0006465">
    <property type="term" value="P:signal peptide processing"/>
    <property type="evidence" value="ECO:0007669"/>
    <property type="project" value="InterPro"/>
</dbReference>
<dbReference type="InterPro" id="IPR002142">
    <property type="entry name" value="Peptidase_S49"/>
</dbReference>
<name>A0A8J7CWP6_9PROT</name>
<proteinExistence type="inferred from homology"/>
<dbReference type="InterPro" id="IPR047217">
    <property type="entry name" value="S49_SppA_67K_type_N"/>
</dbReference>
<accession>A0A8J7CWP6</accession>
<gene>
    <name evidence="9" type="primary">sppA</name>
    <name evidence="9" type="ORF">IHV25_08860</name>
</gene>
<keyword evidence="3" id="KW-0645">Protease</keyword>
<dbReference type="Pfam" id="PF01343">
    <property type="entry name" value="Peptidase_S49"/>
    <property type="match status" value="2"/>
</dbReference>
<feature type="domain" description="Peptidase S49" evidence="8">
    <location>
        <begin position="377"/>
        <end position="527"/>
    </location>
</feature>
<dbReference type="PIRSF" id="PIRSF001217">
    <property type="entry name" value="Protease_4_SppA"/>
    <property type="match status" value="1"/>
</dbReference>
<evidence type="ECO:0000256" key="1">
    <source>
        <dbReference type="ARBA" id="ARBA00004370"/>
    </source>
</evidence>
<comment type="similarity">
    <text evidence="2">Belongs to the peptidase S49 family.</text>
</comment>
<dbReference type="PANTHER" id="PTHR33209:SF1">
    <property type="entry name" value="PEPTIDASE S49 DOMAIN-CONTAINING PROTEIN"/>
    <property type="match status" value="1"/>
</dbReference>
<dbReference type="InterPro" id="IPR029045">
    <property type="entry name" value="ClpP/crotonase-like_dom_sf"/>
</dbReference>
<evidence type="ECO:0000256" key="4">
    <source>
        <dbReference type="ARBA" id="ARBA00022801"/>
    </source>
</evidence>
<evidence type="ECO:0000256" key="7">
    <source>
        <dbReference type="PIRSR" id="PIRSR001217-1"/>
    </source>
</evidence>
<comment type="caution">
    <text evidence="9">The sequence shown here is derived from an EMBL/GenBank/DDBJ whole genome shotgun (WGS) entry which is preliminary data.</text>
</comment>
<keyword evidence="6" id="KW-0472">Membrane</keyword>
<evidence type="ECO:0000256" key="2">
    <source>
        <dbReference type="ARBA" id="ARBA00008683"/>
    </source>
</evidence>
<evidence type="ECO:0000256" key="3">
    <source>
        <dbReference type="ARBA" id="ARBA00022670"/>
    </source>
</evidence>
<dbReference type="SUPFAM" id="SSF52096">
    <property type="entry name" value="ClpP/crotonase"/>
    <property type="match status" value="2"/>
</dbReference>
<evidence type="ECO:0000256" key="6">
    <source>
        <dbReference type="ARBA" id="ARBA00023136"/>
    </source>
</evidence>
<protein>
    <submittedName>
        <fullName evidence="9">Signal peptide peptidase SppA</fullName>
    </submittedName>
</protein>
<feature type="active site" description="Proton donor/acceptor" evidence="7">
    <location>
        <position position="194"/>
    </location>
</feature>
<dbReference type="AlphaFoldDB" id="A0A8J7CWP6"/>
<dbReference type="RefSeq" id="WP_192534770.1">
    <property type="nucleotide sequence ID" value="NZ_JACZHT010000007.1"/>
</dbReference>
<dbReference type="Proteomes" id="UP000631034">
    <property type="component" value="Unassembled WGS sequence"/>
</dbReference>
<dbReference type="NCBIfam" id="TIGR00706">
    <property type="entry name" value="SppA_dom"/>
    <property type="match status" value="1"/>
</dbReference>
<dbReference type="InterPro" id="IPR047272">
    <property type="entry name" value="S49_SppA_C"/>
</dbReference>
<comment type="subcellular location">
    <subcellularLocation>
        <location evidence="1">Membrane</location>
    </subcellularLocation>
</comment>
<dbReference type="Gene3D" id="3.90.226.10">
    <property type="entry name" value="2-enoyl-CoA Hydratase, Chain A, domain 1"/>
    <property type="match status" value="3"/>
</dbReference>
<feature type="active site" description="Nucleophile" evidence="7">
    <location>
        <position position="393"/>
    </location>
</feature>
<dbReference type="PANTHER" id="PTHR33209">
    <property type="entry name" value="PROTEASE 4"/>
    <property type="match status" value="1"/>
</dbReference>
<keyword evidence="10" id="KW-1185">Reference proteome</keyword>
<evidence type="ECO:0000313" key="10">
    <source>
        <dbReference type="Proteomes" id="UP000631034"/>
    </source>
</evidence>
<dbReference type="InterPro" id="IPR004635">
    <property type="entry name" value="Pept_S49_SppA"/>
</dbReference>
<keyword evidence="4" id="KW-0378">Hydrolase</keyword>
<evidence type="ECO:0000259" key="8">
    <source>
        <dbReference type="Pfam" id="PF01343"/>
    </source>
</evidence>
<keyword evidence="5" id="KW-0720">Serine protease</keyword>
<organism evidence="9 10">
    <name type="scientific">Phaeovibrio sulfidiphilus</name>
    <dbReference type="NCBI Taxonomy" id="1220600"/>
    <lineage>
        <taxon>Bacteria</taxon>
        <taxon>Pseudomonadati</taxon>
        <taxon>Pseudomonadota</taxon>
        <taxon>Alphaproteobacteria</taxon>
        <taxon>Rhodospirillales</taxon>
        <taxon>Rhodospirillaceae</taxon>
        <taxon>Phaeovibrio</taxon>
    </lineage>
</organism>
<reference evidence="9" key="1">
    <citation type="submission" date="2020-10" db="EMBL/GenBank/DDBJ databases">
        <title>Genome sequence of the unusual species of purple photosynthetic bacteria, Phaeovibrio sulfidiphilus DSM 23193, type strain.</title>
        <authorList>
            <person name="Kyndt J.A."/>
            <person name="Meyer T.E."/>
        </authorList>
    </citation>
    <scope>NUCLEOTIDE SEQUENCE</scope>
    <source>
        <strain evidence="9">DSM 23193</strain>
    </source>
</reference>
<dbReference type="CDD" id="cd07023">
    <property type="entry name" value="S49_Sppa_N_C"/>
    <property type="match status" value="1"/>
</dbReference>
<dbReference type="GO" id="GO:0016020">
    <property type="term" value="C:membrane"/>
    <property type="evidence" value="ECO:0007669"/>
    <property type="project" value="UniProtKB-SubCell"/>
</dbReference>
<evidence type="ECO:0000256" key="5">
    <source>
        <dbReference type="ARBA" id="ARBA00022825"/>
    </source>
</evidence>